<evidence type="ECO:0000256" key="11">
    <source>
        <dbReference type="RuleBase" id="RU365090"/>
    </source>
</evidence>
<name>A0A8J2BQN6_9BACT</name>
<keyword evidence="14" id="KW-1185">Reference proteome</keyword>
<organism evidence="13 14">
    <name type="scientific">Candidatus Methylacidithermus pantelleriae</name>
    <dbReference type="NCBI Taxonomy" id="2744239"/>
    <lineage>
        <taxon>Bacteria</taxon>
        <taxon>Pseudomonadati</taxon>
        <taxon>Verrucomicrobiota</taxon>
        <taxon>Methylacidiphilae</taxon>
        <taxon>Methylacidiphilales</taxon>
        <taxon>Methylacidiphilaceae</taxon>
        <taxon>Candidatus Methylacidithermus</taxon>
    </lineage>
</organism>
<comment type="function">
    <text evidence="2 11">Catalyzes the insertion of molybdate into adenylated molybdopterin with the concomitant release of AMP.</text>
</comment>
<evidence type="ECO:0000256" key="2">
    <source>
        <dbReference type="ARBA" id="ARBA00002901"/>
    </source>
</evidence>
<comment type="similarity">
    <text evidence="4 11">Belongs to the MoeA family.</text>
</comment>
<dbReference type="InterPro" id="IPR005110">
    <property type="entry name" value="MoeA_linker/N"/>
</dbReference>
<dbReference type="NCBIfam" id="TIGR00177">
    <property type="entry name" value="molyb_syn"/>
    <property type="match status" value="1"/>
</dbReference>
<dbReference type="Gene3D" id="2.40.340.10">
    <property type="entry name" value="MoeA, C-terminal, domain IV"/>
    <property type="match status" value="1"/>
</dbReference>
<dbReference type="PROSITE" id="PS01079">
    <property type="entry name" value="MOCF_BIOSYNTHESIS_2"/>
    <property type="match status" value="1"/>
</dbReference>
<dbReference type="GO" id="GO:0061599">
    <property type="term" value="F:molybdopterin molybdotransferase activity"/>
    <property type="evidence" value="ECO:0007669"/>
    <property type="project" value="UniProtKB-UniRule"/>
</dbReference>
<dbReference type="Proteomes" id="UP000663859">
    <property type="component" value="Unassembled WGS sequence"/>
</dbReference>
<dbReference type="GO" id="GO:0005829">
    <property type="term" value="C:cytosol"/>
    <property type="evidence" value="ECO:0007669"/>
    <property type="project" value="TreeGrafter"/>
</dbReference>
<dbReference type="PANTHER" id="PTHR10192">
    <property type="entry name" value="MOLYBDOPTERIN BIOSYNTHESIS PROTEIN"/>
    <property type="match status" value="1"/>
</dbReference>
<evidence type="ECO:0000256" key="7">
    <source>
        <dbReference type="ARBA" id="ARBA00022723"/>
    </source>
</evidence>
<dbReference type="InterPro" id="IPR038987">
    <property type="entry name" value="MoeA-like"/>
</dbReference>
<evidence type="ECO:0000256" key="5">
    <source>
        <dbReference type="ARBA" id="ARBA00022505"/>
    </source>
</evidence>
<comment type="caution">
    <text evidence="13">The sequence shown here is derived from an EMBL/GenBank/DDBJ whole genome shotgun (WGS) entry which is preliminary data.</text>
</comment>
<dbReference type="SMART" id="SM00852">
    <property type="entry name" value="MoCF_biosynth"/>
    <property type="match status" value="1"/>
</dbReference>
<dbReference type="Gene3D" id="3.90.105.10">
    <property type="entry name" value="Molybdopterin biosynthesis moea protein, domain 2"/>
    <property type="match status" value="1"/>
</dbReference>
<dbReference type="Pfam" id="PF03453">
    <property type="entry name" value="MoeA_N"/>
    <property type="match status" value="1"/>
</dbReference>
<dbReference type="SUPFAM" id="SSF53218">
    <property type="entry name" value="Molybdenum cofactor biosynthesis proteins"/>
    <property type="match status" value="1"/>
</dbReference>
<evidence type="ECO:0000256" key="9">
    <source>
        <dbReference type="ARBA" id="ARBA00023150"/>
    </source>
</evidence>
<evidence type="ECO:0000313" key="14">
    <source>
        <dbReference type="Proteomes" id="UP000663859"/>
    </source>
</evidence>
<sequence>MASTLLTVQEAVSRILASVPRPKETERVCLENALGRVLAQSIFAPRDVPGFWSAAMDGYALAGEDLPQDEPKRFRVAGSSFAGAPFRGSPSRGECVRIMTGALLPKGTDTVIMQEVVTVEPEGSVWIPPGLRRGQNVRPPNEDITQGALVLEAGTELGPPQLGVLASLGIQEVQVFRNVRVCLYSTGDELKEPGEPLEPGELYDSNRPLLVALLQTLGVQPLEVGRLPDHPDELLQKLRTASSQADLILTTGGVSVGEKDWVRTILTTLGRLEFAQIAIKPGRPLAFGWIGESVFFGLPGNPVSSFVSFCVFVRPALEQMRGRRQVGLCPLWARIANAFSRRPGRTEYLRGRLFVDPLGQPTVSLVGPLSSFALSSVASADCLVVIPEEKTHLPEGELVQVLPFNGLFSP</sequence>
<dbReference type="EMBL" id="CAJNOB010000001">
    <property type="protein sequence ID" value="CAF0689947.1"/>
    <property type="molecule type" value="Genomic_DNA"/>
</dbReference>
<comment type="cofactor">
    <cofactor evidence="1 11">
        <name>Mg(2+)</name>
        <dbReference type="ChEBI" id="CHEBI:18420"/>
    </cofactor>
</comment>
<comment type="pathway">
    <text evidence="3 11">Cofactor biosynthesis; molybdopterin biosynthesis.</text>
</comment>
<dbReference type="CDD" id="cd00887">
    <property type="entry name" value="MoeA"/>
    <property type="match status" value="1"/>
</dbReference>
<dbReference type="NCBIfam" id="NF045515">
    <property type="entry name" value="Glp_gephyrin"/>
    <property type="match status" value="1"/>
</dbReference>
<evidence type="ECO:0000259" key="12">
    <source>
        <dbReference type="SMART" id="SM00852"/>
    </source>
</evidence>
<dbReference type="Gene3D" id="3.40.980.10">
    <property type="entry name" value="MoaB/Mog-like domain"/>
    <property type="match status" value="1"/>
</dbReference>
<dbReference type="UniPathway" id="UPA00344"/>
<keyword evidence="8 11" id="KW-0460">Magnesium</keyword>
<dbReference type="EC" id="2.10.1.1" evidence="11"/>
<dbReference type="PANTHER" id="PTHR10192:SF5">
    <property type="entry name" value="GEPHYRIN"/>
    <property type="match status" value="1"/>
</dbReference>
<evidence type="ECO:0000256" key="10">
    <source>
        <dbReference type="ARBA" id="ARBA00047317"/>
    </source>
</evidence>
<dbReference type="InterPro" id="IPR005111">
    <property type="entry name" value="MoeA_C_domain_IV"/>
</dbReference>
<dbReference type="SUPFAM" id="SSF63867">
    <property type="entry name" value="MoeA C-terminal domain-like"/>
    <property type="match status" value="1"/>
</dbReference>
<dbReference type="Pfam" id="PF00994">
    <property type="entry name" value="MoCF_biosynth"/>
    <property type="match status" value="1"/>
</dbReference>
<evidence type="ECO:0000256" key="8">
    <source>
        <dbReference type="ARBA" id="ARBA00022842"/>
    </source>
</evidence>
<keyword evidence="6 11" id="KW-0808">Transferase</keyword>
<gene>
    <name evidence="13" type="primary">moeA</name>
    <name evidence="13" type="ORF">MPNT_10447</name>
</gene>
<dbReference type="InterPro" id="IPR036425">
    <property type="entry name" value="MoaB/Mog-like_dom_sf"/>
</dbReference>
<reference evidence="13" key="1">
    <citation type="submission" date="2021-02" db="EMBL/GenBank/DDBJ databases">
        <authorList>
            <person name="Cremers G."/>
            <person name="Picone N."/>
        </authorList>
    </citation>
    <scope>NUCLEOTIDE SEQUENCE</scope>
    <source>
        <strain evidence="13">PQ17</strain>
    </source>
</reference>
<dbReference type="GO" id="GO:0006777">
    <property type="term" value="P:Mo-molybdopterin cofactor biosynthetic process"/>
    <property type="evidence" value="ECO:0007669"/>
    <property type="project" value="UniProtKB-UniRule"/>
</dbReference>
<keyword evidence="7 11" id="KW-0479">Metal-binding</keyword>
<evidence type="ECO:0000313" key="13">
    <source>
        <dbReference type="EMBL" id="CAF0689947.1"/>
    </source>
</evidence>
<protein>
    <recommendedName>
        <fullName evidence="11">Molybdopterin molybdenumtransferase</fullName>
        <ecNumber evidence="11">2.10.1.1</ecNumber>
    </recommendedName>
</protein>
<evidence type="ECO:0000256" key="6">
    <source>
        <dbReference type="ARBA" id="ARBA00022679"/>
    </source>
</evidence>
<evidence type="ECO:0000256" key="4">
    <source>
        <dbReference type="ARBA" id="ARBA00010763"/>
    </source>
</evidence>
<comment type="catalytic activity">
    <reaction evidence="10">
        <text>adenylyl-molybdopterin + molybdate = Mo-molybdopterin + AMP + H(+)</text>
        <dbReference type="Rhea" id="RHEA:35047"/>
        <dbReference type="ChEBI" id="CHEBI:15378"/>
        <dbReference type="ChEBI" id="CHEBI:36264"/>
        <dbReference type="ChEBI" id="CHEBI:62727"/>
        <dbReference type="ChEBI" id="CHEBI:71302"/>
        <dbReference type="ChEBI" id="CHEBI:456215"/>
        <dbReference type="EC" id="2.10.1.1"/>
    </reaction>
</comment>
<proteinExistence type="inferred from homology"/>
<evidence type="ECO:0000256" key="1">
    <source>
        <dbReference type="ARBA" id="ARBA00001946"/>
    </source>
</evidence>
<dbReference type="Pfam" id="PF03454">
    <property type="entry name" value="MoeA_C"/>
    <property type="match status" value="1"/>
</dbReference>
<dbReference type="Gene3D" id="2.170.190.11">
    <property type="entry name" value="Molybdopterin biosynthesis moea protein, domain 3"/>
    <property type="match status" value="1"/>
</dbReference>
<evidence type="ECO:0000256" key="3">
    <source>
        <dbReference type="ARBA" id="ARBA00005046"/>
    </source>
</evidence>
<dbReference type="InterPro" id="IPR036135">
    <property type="entry name" value="MoeA_linker/N_sf"/>
</dbReference>
<dbReference type="FunFam" id="3.40.980.10:FF:000004">
    <property type="entry name" value="Molybdopterin molybdenumtransferase"/>
    <property type="match status" value="1"/>
</dbReference>
<dbReference type="GO" id="GO:0046872">
    <property type="term" value="F:metal ion binding"/>
    <property type="evidence" value="ECO:0007669"/>
    <property type="project" value="UniProtKB-UniRule"/>
</dbReference>
<keyword evidence="9 11" id="KW-0501">Molybdenum cofactor biosynthesis</keyword>
<dbReference type="InterPro" id="IPR008284">
    <property type="entry name" value="MoCF_biosynth_CS"/>
</dbReference>
<dbReference type="SUPFAM" id="SSF63882">
    <property type="entry name" value="MoeA N-terminal region -like"/>
    <property type="match status" value="1"/>
</dbReference>
<dbReference type="InterPro" id="IPR001453">
    <property type="entry name" value="MoaB/Mog_dom"/>
</dbReference>
<feature type="domain" description="MoaB/Mog" evidence="12">
    <location>
        <begin position="182"/>
        <end position="319"/>
    </location>
</feature>
<accession>A0A8J2BQN6</accession>
<dbReference type="InterPro" id="IPR036688">
    <property type="entry name" value="MoeA_C_domain_IV_sf"/>
</dbReference>
<dbReference type="AlphaFoldDB" id="A0A8J2BQN6"/>
<keyword evidence="5 11" id="KW-0500">Molybdenum</keyword>
<dbReference type="RefSeq" id="WP_174581847.1">
    <property type="nucleotide sequence ID" value="NZ_CAJNOB010000001.1"/>
</dbReference>